<dbReference type="AlphaFoldDB" id="A0A8H5FCD7"/>
<dbReference type="EMBL" id="JAACJM010000329">
    <property type="protein sequence ID" value="KAF5331288.1"/>
    <property type="molecule type" value="Genomic_DNA"/>
</dbReference>
<evidence type="ECO:0000313" key="3">
    <source>
        <dbReference type="Proteomes" id="UP000559256"/>
    </source>
</evidence>
<comment type="caution">
    <text evidence="2">The sequence shown here is derived from an EMBL/GenBank/DDBJ whole genome shotgun (WGS) entry which is preliminary data.</text>
</comment>
<dbReference type="InterPro" id="IPR000477">
    <property type="entry name" value="RT_dom"/>
</dbReference>
<reference evidence="2 3" key="1">
    <citation type="journal article" date="2020" name="ISME J.">
        <title>Uncovering the hidden diversity of litter-decomposition mechanisms in mushroom-forming fungi.</title>
        <authorList>
            <person name="Floudas D."/>
            <person name="Bentzer J."/>
            <person name="Ahren D."/>
            <person name="Johansson T."/>
            <person name="Persson P."/>
            <person name="Tunlid A."/>
        </authorList>
    </citation>
    <scope>NUCLEOTIDE SEQUENCE [LARGE SCALE GENOMIC DNA]</scope>
    <source>
        <strain evidence="2 3">CBS 291.85</strain>
    </source>
</reference>
<sequence length="224" mass="24673">MGDPASPLLWNLYLSTFQLSPHPDNITLAGTTISHLEHANDMVIISRSAAGLQHHLNELADWCYNNFLTLSPSKSEVIIFGDSHQTVGQLRKSDPITYICGIPPPPYTFTVNSEPLKLTDSFKYIGITFCSTEHDIFARLYDNKAKAAIVSSHGILGTERLVGHGCIPPKSAKTLYTALVDCHLIFGCEVTLDVTNTKAGKSPKQLLLLYRWSLLLVPSSTTLY</sequence>
<dbReference type="Pfam" id="PF00078">
    <property type="entry name" value="RVT_1"/>
    <property type="match status" value="1"/>
</dbReference>
<dbReference type="PANTHER" id="PTHR47027">
    <property type="entry name" value="REVERSE TRANSCRIPTASE DOMAIN-CONTAINING PROTEIN"/>
    <property type="match status" value="1"/>
</dbReference>
<dbReference type="OrthoDB" id="3240817at2759"/>
<dbReference type="PANTHER" id="PTHR47027:SF20">
    <property type="entry name" value="REVERSE TRANSCRIPTASE-LIKE PROTEIN WITH RNA-DIRECTED DNA POLYMERASE DOMAIN"/>
    <property type="match status" value="1"/>
</dbReference>
<protein>
    <recommendedName>
        <fullName evidence="1">Reverse transcriptase domain-containing protein</fullName>
    </recommendedName>
</protein>
<evidence type="ECO:0000313" key="2">
    <source>
        <dbReference type="EMBL" id="KAF5331288.1"/>
    </source>
</evidence>
<keyword evidence="3" id="KW-1185">Reference proteome</keyword>
<organism evidence="2 3">
    <name type="scientific">Tetrapyrgos nigripes</name>
    <dbReference type="NCBI Taxonomy" id="182062"/>
    <lineage>
        <taxon>Eukaryota</taxon>
        <taxon>Fungi</taxon>
        <taxon>Dikarya</taxon>
        <taxon>Basidiomycota</taxon>
        <taxon>Agaricomycotina</taxon>
        <taxon>Agaricomycetes</taxon>
        <taxon>Agaricomycetidae</taxon>
        <taxon>Agaricales</taxon>
        <taxon>Marasmiineae</taxon>
        <taxon>Marasmiaceae</taxon>
        <taxon>Tetrapyrgos</taxon>
    </lineage>
</organism>
<accession>A0A8H5FCD7</accession>
<dbReference type="PROSITE" id="PS50878">
    <property type="entry name" value="RT_POL"/>
    <property type="match status" value="1"/>
</dbReference>
<gene>
    <name evidence="2" type="ORF">D9758_018493</name>
</gene>
<dbReference type="Proteomes" id="UP000559256">
    <property type="component" value="Unassembled WGS sequence"/>
</dbReference>
<feature type="domain" description="Reverse transcriptase" evidence="1">
    <location>
        <begin position="1"/>
        <end position="129"/>
    </location>
</feature>
<proteinExistence type="predicted"/>
<evidence type="ECO:0000259" key="1">
    <source>
        <dbReference type="PROSITE" id="PS50878"/>
    </source>
</evidence>
<name>A0A8H5FCD7_9AGAR</name>